<proteinExistence type="predicted"/>
<feature type="transmembrane region" description="Helical" evidence="1">
    <location>
        <begin position="101"/>
        <end position="123"/>
    </location>
</feature>
<keyword evidence="1" id="KW-1133">Transmembrane helix</keyword>
<dbReference type="GeneID" id="38463373"/>
<keyword evidence="1" id="KW-0472">Membrane</keyword>
<feature type="transmembrane region" description="Helical" evidence="1">
    <location>
        <begin position="73"/>
        <end position="95"/>
    </location>
</feature>
<feature type="transmembrane region" description="Helical" evidence="1">
    <location>
        <begin position="33"/>
        <end position="61"/>
    </location>
</feature>
<dbReference type="RefSeq" id="YP_009541634.1">
    <property type="nucleotide sequence ID" value="NC_039977.1"/>
</dbReference>
<feature type="transmembrane region" description="Helical" evidence="1">
    <location>
        <begin position="144"/>
        <end position="172"/>
    </location>
</feature>
<feature type="transmembrane region" description="Helical" evidence="1">
    <location>
        <begin position="178"/>
        <end position="201"/>
    </location>
</feature>
<reference evidence="2" key="1">
    <citation type="journal article" date="2018" name="Genome Biol. Evol.">
        <title>Mitochondrial and Plastid Genomes from Coralline Red Algae Provide Insights into the Incongruent Evolutionary Histories of Organelles.</title>
        <authorList>
            <person name="Lee J."/>
            <person name="Song H.J."/>
            <person name="In Park S."/>
            <person name="Lee Y.M."/>
            <person name="Jeong S.Y."/>
            <person name="Oh Cho T."/>
            <person name="Kim J.H."/>
            <person name="Choi H.G."/>
            <person name="Choi C.G."/>
            <person name="Nelson W.A."/>
            <person name="Fredericq S."/>
            <person name="Bhattacharya D."/>
            <person name="Su Yoon H."/>
        </authorList>
    </citation>
    <scope>NUCLEOTIDE SEQUENCE</scope>
</reference>
<evidence type="ECO:0000256" key="1">
    <source>
        <dbReference type="SAM" id="Phobius"/>
    </source>
</evidence>
<name>A0A3G3MFN6_9FLOR</name>
<keyword evidence="1 2" id="KW-0812">Transmembrane</keyword>
<dbReference type="AlphaFoldDB" id="A0A3G3MFN6"/>
<protein>
    <submittedName>
        <fullName evidence="2">Cytochrome c biogenesis protein transmembrane region</fullName>
    </submittedName>
</protein>
<dbReference type="PANTHER" id="PTHR31272:SF9">
    <property type="entry name" value="BLL1027 PROTEIN"/>
    <property type="match status" value="1"/>
</dbReference>
<evidence type="ECO:0000313" key="2">
    <source>
        <dbReference type="EMBL" id="AYR05643.1"/>
    </source>
</evidence>
<keyword evidence="2" id="KW-0934">Plastid</keyword>
<dbReference type="InterPro" id="IPR051790">
    <property type="entry name" value="Cytochrome_c-biogenesis_DsbD"/>
</dbReference>
<dbReference type="EMBL" id="MH281626">
    <property type="protein sequence ID" value="AYR05643.1"/>
    <property type="molecule type" value="Genomic_DNA"/>
</dbReference>
<feature type="transmembrane region" description="Helical" evidence="1">
    <location>
        <begin position="213"/>
        <end position="238"/>
    </location>
</feature>
<organism evidence="2">
    <name type="scientific">Synarthrophyton chejuense</name>
    <dbReference type="NCBI Taxonomy" id="2485825"/>
    <lineage>
        <taxon>Eukaryota</taxon>
        <taxon>Rhodophyta</taxon>
        <taxon>Florideophyceae</taxon>
        <taxon>Corallinophycidae</taxon>
        <taxon>Hapalidiales</taxon>
        <taxon>Hapalidiaceae</taxon>
        <taxon>Melobesioideae</taxon>
        <taxon>Synarthrophyton</taxon>
    </lineage>
</organism>
<accession>A0A3G3MFN6</accession>
<gene>
    <name evidence="2" type="primary">ccdA</name>
</gene>
<geneLocation type="plastid" evidence="2"/>
<dbReference type="PANTHER" id="PTHR31272">
    <property type="entry name" value="CYTOCHROME C-TYPE BIOGENESIS PROTEIN HI_1454-RELATED"/>
    <property type="match status" value="1"/>
</dbReference>
<sequence length="243" mass="28013">MNIELIQLDLSFYNIQQFITRILYLNLYLQKPVFLIFIFLSGILTSLNPCMISMLPISFSYIGILDNNKTNTLSFFCGLLSSLMGFIILFSILNYKYHNVIIGLPVFSSIFTFILGLFILKILRLGEIVNSPIFFSNYINNTYISNYLLGLFLGMNTSSCSIPIVLTLLLILSSSSNYILIYLYIIVYLLGYMFILLLLLFLIWRLRYMQKILFVFTSSIFVRFSGCIALILGLLRLLENICL</sequence>